<dbReference type="AlphaFoldDB" id="A0A553SRY5"/>
<organism evidence="2 3">
    <name type="scientific">Niallia circulans</name>
    <name type="common">Bacillus circulans</name>
    <dbReference type="NCBI Taxonomy" id="1397"/>
    <lineage>
        <taxon>Bacteria</taxon>
        <taxon>Bacillati</taxon>
        <taxon>Bacillota</taxon>
        <taxon>Bacilli</taxon>
        <taxon>Bacillales</taxon>
        <taxon>Bacillaceae</taxon>
        <taxon>Niallia</taxon>
    </lineage>
</organism>
<dbReference type="Proteomes" id="UP000319837">
    <property type="component" value="Unassembled WGS sequence"/>
</dbReference>
<feature type="transmembrane region" description="Helical" evidence="1">
    <location>
        <begin position="33"/>
        <end position="51"/>
    </location>
</feature>
<gene>
    <name evidence="2" type="ORF">CEQ21_02085</name>
</gene>
<feature type="transmembrane region" description="Helical" evidence="1">
    <location>
        <begin position="6"/>
        <end position="21"/>
    </location>
</feature>
<evidence type="ECO:0000313" key="3">
    <source>
        <dbReference type="Proteomes" id="UP000319837"/>
    </source>
</evidence>
<sequence length="66" mass="7298">MGFYYLLLLVIGIVLIVIGALKKEVPRSVKIVILLFVIGIVFIVMSLILLLPGSSDVITELLKWNS</sequence>
<reference evidence="3" key="1">
    <citation type="submission" date="2018-10" db="EMBL/GenBank/DDBJ databases">
        <title>FDA dAtabase for Regulatory Grade micrObial Sequences (FDA-ARGOS): Supporting development and validation of Infectious Disease Dx tests.</title>
        <authorList>
            <person name="Minogue T."/>
            <person name="Wolcott M."/>
            <person name="Wasieloski L."/>
            <person name="Aguilar W."/>
            <person name="Moore D."/>
            <person name="Tallon L."/>
            <person name="Sadzewicz L."/>
            <person name="Sengamalay N."/>
            <person name="Ott S."/>
            <person name="Godinez A."/>
            <person name="Nagaraj S."/>
            <person name="Vavikolanu K."/>
            <person name="Vyas G."/>
            <person name="Nadendla S."/>
            <person name="George J."/>
            <person name="Sichtig H."/>
        </authorList>
    </citation>
    <scope>NUCLEOTIDE SEQUENCE [LARGE SCALE GENOMIC DNA]</scope>
    <source>
        <strain evidence="3">FDAARGOS_343</strain>
    </source>
</reference>
<dbReference type="RefSeq" id="WP_185763186.1">
    <property type="nucleotide sequence ID" value="NZ_RIBP01000001.1"/>
</dbReference>
<evidence type="ECO:0000256" key="1">
    <source>
        <dbReference type="SAM" id="Phobius"/>
    </source>
</evidence>
<keyword evidence="1" id="KW-0472">Membrane</keyword>
<dbReference type="EMBL" id="RIBP01000001">
    <property type="protein sequence ID" value="TRZ39759.1"/>
    <property type="molecule type" value="Genomic_DNA"/>
</dbReference>
<comment type="caution">
    <text evidence="2">The sequence shown here is derived from an EMBL/GenBank/DDBJ whole genome shotgun (WGS) entry which is preliminary data.</text>
</comment>
<keyword evidence="1" id="KW-0812">Transmembrane</keyword>
<proteinExistence type="predicted"/>
<protein>
    <submittedName>
        <fullName evidence="2">Uncharacterized protein</fullName>
    </submittedName>
</protein>
<accession>A0A553SRY5</accession>
<keyword evidence="1" id="KW-1133">Transmembrane helix</keyword>
<evidence type="ECO:0000313" key="2">
    <source>
        <dbReference type="EMBL" id="TRZ39759.1"/>
    </source>
</evidence>
<name>A0A553SRY5_NIACI</name>